<sequence length="188" mass="20664">MTPGAPTTEPLSGDLFFSRGRGVQGWVIRRASRSTVAHCGVLVRELEPGVWRTHEAFGGDGPYGGGSGLRERVRPLDGEPLRVVRPWRSRVERDLGLLRSHQLLDQGYDWGEIVRIAGHLLHVPPLQWLGTALSRPDRLICSNHCAAVVLAGRPDVDLPHPPDRIWPAPLLDALLPVSETWTPAPAAR</sequence>
<dbReference type="Gene3D" id="3.90.1720.10">
    <property type="entry name" value="endopeptidase domain like (from Nostoc punctiforme)"/>
    <property type="match status" value="1"/>
</dbReference>
<gene>
    <name evidence="1" type="ORF">FMM08_14960</name>
</gene>
<organism evidence="1 2">
    <name type="scientific">Quadrisphaera setariae</name>
    <dbReference type="NCBI Taxonomy" id="2593304"/>
    <lineage>
        <taxon>Bacteria</taxon>
        <taxon>Bacillati</taxon>
        <taxon>Actinomycetota</taxon>
        <taxon>Actinomycetes</taxon>
        <taxon>Kineosporiales</taxon>
        <taxon>Kineosporiaceae</taxon>
        <taxon>Quadrisphaera</taxon>
    </lineage>
</organism>
<accession>A0A5C8ZCG2</accession>
<name>A0A5C8ZCG2_9ACTN</name>
<evidence type="ECO:0000313" key="2">
    <source>
        <dbReference type="Proteomes" id="UP000321234"/>
    </source>
</evidence>
<dbReference type="SUPFAM" id="SSF54001">
    <property type="entry name" value="Cysteine proteinases"/>
    <property type="match status" value="1"/>
</dbReference>
<proteinExistence type="predicted"/>
<dbReference type="Proteomes" id="UP000321234">
    <property type="component" value="Unassembled WGS sequence"/>
</dbReference>
<reference evidence="1 2" key="1">
    <citation type="submission" date="2019-07" db="EMBL/GenBank/DDBJ databases">
        <title>Quadrisphaera sp. strain DD2A genome sequencing and assembly.</title>
        <authorList>
            <person name="Kim I."/>
        </authorList>
    </citation>
    <scope>NUCLEOTIDE SEQUENCE [LARGE SCALE GENOMIC DNA]</scope>
    <source>
        <strain evidence="1 2">DD2A</strain>
    </source>
</reference>
<comment type="caution">
    <text evidence="1">The sequence shown here is derived from an EMBL/GenBank/DDBJ whole genome shotgun (WGS) entry which is preliminary data.</text>
</comment>
<keyword evidence="2" id="KW-1185">Reference proteome</keyword>
<dbReference type="EMBL" id="VKAC01000008">
    <property type="protein sequence ID" value="TXR55582.1"/>
    <property type="molecule type" value="Genomic_DNA"/>
</dbReference>
<evidence type="ECO:0000313" key="1">
    <source>
        <dbReference type="EMBL" id="TXR55582.1"/>
    </source>
</evidence>
<dbReference type="OrthoDB" id="9823671at2"/>
<dbReference type="AlphaFoldDB" id="A0A5C8ZCG2"/>
<dbReference type="RefSeq" id="WP_147927158.1">
    <property type="nucleotide sequence ID" value="NZ_VKAC01000008.1"/>
</dbReference>
<protein>
    <recommendedName>
        <fullName evidence="3">Permuted papain-like amidase enzyme, YaeF/YiiX, C92 family</fullName>
    </recommendedName>
</protein>
<dbReference type="InterPro" id="IPR038765">
    <property type="entry name" value="Papain-like_cys_pep_sf"/>
</dbReference>
<evidence type="ECO:0008006" key="3">
    <source>
        <dbReference type="Google" id="ProtNLM"/>
    </source>
</evidence>